<feature type="transmembrane region" description="Helical" evidence="1">
    <location>
        <begin position="21"/>
        <end position="41"/>
    </location>
</feature>
<dbReference type="AlphaFoldDB" id="A0AB39MCR8"/>
<dbReference type="EMBL" id="CP163431">
    <property type="protein sequence ID" value="XDQ03605.1"/>
    <property type="molecule type" value="Genomic_DNA"/>
</dbReference>
<dbReference type="InterPro" id="IPR045535">
    <property type="entry name" value="ThsA_Macro"/>
</dbReference>
<sequence length="294" mass="32208">MFSRFPRFYGTGRARRIFARSTMVAFGGISAVLQFVGQFFPRSFPDPGTVTVVSVAACLAWGLGQARPVPRVEQTFRRPDLTVVVEAGDVFDQPAHLVVGFCDTFDTAPAAGEVINAASVQGQLLLRRYEGDVRRLDAELVAALADVAPVAREDRERKPLGKLDRYPLGTVAVLGARPRLVFGVAYSRIGNDCVAASSVEDLWLGLGRLWDALHRHAQLEAVAMPLVGSGLSRLDHLDQDSLLRLILMSFIARSREGAVCRELRVIVRPADLERIDMREVGAFLRVLASGLDRV</sequence>
<dbReference type="RefSeq" id="WP_369189449.1">
    <property type="nucleotide sequence ID" value="NZ_CP163431.1"/>
</dbReference>
<proteinExistence type="predicted"/>
<protein>
    <submittedName>
        <fullName evidence="3">Macro domain-containing protein</fullName>
    </submittedName>
</protein>
<reference evidence="3" key="1">
    <citation type="submission" date="2024-07" db="EMBL/GenBank/DDBJ databases">
        <authorList>
            <person name="Yu S.T."/>
        </authorList>
    </citation>
    <scope>NUCLEOTIDE SEQUENCE</scope>
    <source>
        <strain evidence="3">R08</strain>
    </source>
</reference>
<keyword evidence="1" id="KW-1133">Transmembrane helix</keyword>
<gene>
    <name evidence="3" type="ORF">AB5J58_27150</name>
</gene>
<name>A0AB39MCR8_9ACTN</name>
<organism evidence="3">
    <name type="scientific">Streptomyces sp. R08</name>
    <dbReference type="NCBI Taxonomy" id="3238624"/>
    <lineage>
        <taxon>Bacteria</taxon>
        <taxon>Bacillati</taxon>
        <taxon>Actinomycetota</taxon>
        <taxon>Actinomycetes</taxon>
        <taxon>Kitasatosporales</taxon>
        <taxon>Streptomycetaceae</taxon>
        <taxon>Streptomyces</taxon>
    </lineage>
</organism>
<evidence type="ECO:0000313" key="3">
    <source>
        <dbReference type="EMBL" id="XDQ03605.1"/>
    </source>
</evidence>
<accession>A0AB39MCR8</accession>
<evidence type="ECO:0000259" key="2">
    <source>
        <dbReference type="Pfam" id="PF20016"/>
    </source>
</evidence>
<dbReference type="Pfam" id="PF20016">
    <property type="entry name" value="ThsA_Macro"/>
    <property type="match status" value="1"/>
</dbReference>
<keyword evidence="1" id="KW-0812">Transmembrane</keyword>
<feature type="domain" description="Thoeris protein ThsA Macro" evidence="2">
    <location>
        <begin position="83"/>
        <end position="268"/>
    </location>
</feature>
<evidence type="ECO:0000256" key="1">
    <source>
        <dbReference type="SAM" id="Phobius"/>
    </source>
</evidence>
<keyword evidence="1" id="KW-0472">Membrane</keyword>